<feature type="domain" description="EamA" evidence="10">
    <location>
        <begin position="44"/>
        <end position="179"/>
    </location>
</feature>
<dbReference type="EMBL" id="JBHSMG010000002">
    <property type="protein sequence ID" value="MFC5502827.1"/>
    <property type="molecule type" value="Genomic_DNA"/>
</dbReference>
<keyword evidence="12" id="KW-1185">Reference proteome</keyword>
<feature type="transmembrane region" description="Helical" evidence="9">
    <location>
        <begin position="185"/>
        <end position="202"/>
    </location>
</feature>
<evidence type="ECO:0000256" key="5">
    <source>
        <dbReference type="ARBA" id="ARBA00022692"/>
    </source>
</evidence>
<feature type="transmembrane region" description="Helical" evidence="9">
    <location>
        <begin position="248"/>
        <end position="269"/>
    </location>
</feature>
<proteinExistence type="inferred from homology"/>
<evidence type="ECO:0000313" key="12">
    <source>
        <dbReference type="Proteomes" id="UP001596039"/>
    </source>
</evidence>
<evidence type="ECO:0000256" key="9">
    <source>
        <dbReference type="SAM" id="Phobius"/>
    </source>
</evidence>
<feature type="transmembrane region" description="Helical" evidence="9">
    <location>
        <begin position="305"/>
        <end position="325"/>
    </location>
</feature>
<dbReference type="Pfam" id="PF00892">
    <property type="entry name" value="EamA"/>
    <property type="match status" value="1"/>
</dbReference>
<evidence type="ECO:0000256" key="1">
    <source>
        <dbReference type="ARBA" id="ARBA00004651"/>
    </source>
</evidence>
<dbReference type="InterPro" id="IPR004626">
    <property type="entry name" value="RarD"/>
</dbReference>
<feature type="transmembrane region" description="Helical" evidence="9">
    <location>
        <begin position="41"/>
        <end position="62"/>
    </location>
</feature>
<feature type="transmembrane region" description="Helical" evidence="9">
    <location>
        <begin position="163"/>
        <end position="179"/>
    </location>
</feature>
<organism evidence="11 12">
    <name type="scientific">Lysinimonas soli</name>
    <dbReference type="NCBI Taxonomy" id="1074233"/>
    <lineage>
        <taxon>Bacteria</taxon>
        <taxon>Bacillati</taxon>
        <taxon>Actinomycetota</taxon>
        <taxon>Actinomycetes</taxon>
        <taxon>Micrococcales</taxon>
        <taxon>Microbacteriaceae</taxon>
        <taxon>Lysinimonas</taxon>
    </lineage>
</organism>
<name>A0ABW0NRU5_9MICO</name>
<evidence type="ECO:0000256" key="8">
    <source>
        <dbReference type="SAM" id="MobiDB-lite"/>
    </source>
</evidence>
<comment type="caution">
    <text evidence="11">The sequence shown here is derived from an EMBL/GenBank/DDBJ whole genome shotgun (WGS) entry which is preliminary data.</text>
</comment>
<comment type="similarity">
    <text evidence="2">Belongs to the EamA transporter family.</text>
</comment>
<keyword evidence="6 9" id="KW-1133">Transmembrane helix</keyword>
<feature type="region of interest" description="Disordered" evidence="8">
    <location>
        <begin position="1"/>
        <end position="33"/>
    </location>
</feature>
<keyword evidence="7 9" id="KW-0472">Membrane</keyword>
<feature type="transmembrane region" description="Helical" evidence="9">
    <location>
        <begin position="74"/>
        <end position="95"/>
    </location>
</feature>
<evidence type="ECO:0000313" key="11">
    <source>
        <dbReference type="EMBL" id="MFC5502827.1"/>
    </source>
</evidence>
<dbReference type="NCBIfam" id="TIGR00688">
    <property type="entry name" value="rarD"/>
    <property type="match status" value="1"/>
</dbReference>
<gene>
    <name evidence="11" type="primary">rarD</name>
    <name evidence="11" type="ORF">ACFPJ4_11305</name>
</gene>
<sequence>MSNPEPRAAGEASVGAATGSPAPRTAPAPAGPPVTATPTRLAAGLAFSLGSYVLWGFLPVYFLVLAPTGAFEIVAYRILFSLAFCAILLTVTRGWGRLIAIARQPRILLTLAVAGVFIYVNWQVFVLAVTSNRVVEGALGYFINPLFTVLLGVVLLRERLRPAQWVAVGISAVAIVIIAVGYGSFPWIALALTLSFGLYGFIKKRVGGRVDALSGLALETAWLTPVAVVQLIVVATSSGLTLAGHGPVHIVLVVLVGAATGIPLLLFAAAASRLPLIAIGLTQYLTPVLQFLLGVLILGEAMSTTRWIGFVLVWVALIVLTVDLVRAARSQRRAFRSAA</sequence>
<protein>
    <submittedName>
        <fullName evidence="11">EamA family transporter RarD</fullName>
    </submittedName>
</protein>
<dbReference type="PANTHER" id="PTHR22911:SF137">
    <property type="entry name" value="SOLUTE CARRIER FAMILY 35 MEMBER G2-RELATED"/>
    <property type="match status" value="1"/>
</dbReference>
<dbReference type="InterPro" id="IPR000620">
    <property type="entry name" value="EamA_dom"/>
</dbReference>
<dbReference type="PANTHER" id="PTHR22911">
    <property type="entry name" value="ACYL-MALONYL CONDENSING ENZYME-RELATED"/>
    <property type="match status" value="1"/>
</dbReference>
<keyword evidence="5 9" id="KW-0812">Transmembrane</keyword>
<evidence type="ECO:0000256" key="4">
    <source>
        <dbReference type="ARBA" id="ARBA00022475"/>
    </source>
</evidence>
<feature type="transmembrane region" description="Helical" evidence="9">
    <location>
        <begin position="138"/>
        <end position="156"/>
    </location>
</feature>
<keyword evidence="4" id="KW-1003">Cell membrane</keyword>
<feature type="transmembrane region" description="Helical" evidence="9">
    <location>
        <begin position="222"/>
        <end position="242"/>
    </location>
</feature>
<dbReference type="RefSeq" id="WP_386740528.1">
    <property type="nucleotide sequence ID" value="NZ_JBHSMG010000002.1"/>
</dbReference>
<evidence type="ECO:0000256" key="3">
    <source>
        <dbReference type="ARBA" id="ARBA00022448"/>
    </source>
</evidence>
<feature type="transmembrane region" description="Helical" evidence="9">
    <location>
        <begin position="276"/>
        <end position="299"/>
    </location>
</feature>
<evidence type="ECO:0000256" key="6">
    <source>
        <dbReference type="ARBA" id="ARBA00022989"/>
    </source>
</evidence>
<evidence type="ECO:0000256" key="7">
    <source>
        <dbReference type="ARBA" id="ARBA00023136"/>
    </source>
</evidence>
<evidence type="ECO:0000259" key="10">
    <source>
        <dbReference type="Pfam" id="PF00892"/>
    </source>
</evidence>
<feature type="transmembrane region" description="Helical" evidence="9">
    <location>
        <begin position="107"/>
        <end position="126"/>
    </location>
</feature>
<reference evidence="12" key="1">
    <citation type="journal article" date="2019" name="Int. J. Syst. Evol. Microbiol.">
        <title>The Global Catalogue of Microorganisms (GCM) 10K type strain sequencing project: providing services to taxonomists for standard genome sequencing and annotation.</title>
        <authorList>
            <consortium name="The Broad Institute Genomics Platform"/>
            <consortium name="The Broad Institute Genome Sequencing Center for Infectious Disease"/>
            <person name="Wu L."/>
            <person name="Ma J."/>
        </authorList>
    </citation>
    <scope>NUCLEOTIDE SEQUENCE [LARGE SCALE GENOMIC DNA]</scope>
    <source>
        <strain evidence="12">CGMCC 4.6997</strain>
    </source>
</reference>
<accession>A0ABW0NRU5</accession>
<keyword evidence="3" id="KW-0813">Transport</keyword>
<comment type="subcellular location">
    <subcellularLocation>
        <location evidence="1">Cell membrane</location>
        <topology evidence="1">Multi-pass membrane protein</topology>
    </subcellularLocation>
</comment>
<evidence type="ECO:0000256" key="2">
    <source>
        <dbReference type="ARBA" id="ARBA00007362"/>
    </source>
</evidence>
<dbReference type="InterPro" id="IPR037185">
    <property type="entry name" value="EmrE-like"/>
</dbReference>
<dbReference type="Proteomes" id="UP001596039">
    <property type="component" value="Unassembled WGS sequence"/>
</dbReference>
<dbReference type="SUPFAM" id="SSF103481">
    <property type="entry name" value="Multidrug resistance efflux transporter EmrE"/>
    <property type="match status" value="2"/>
</dbReference>